<keyword evidence="1" id="KW-0812">Transmembrane</keyword>
<dbReference type="EMBL" id="JBBUKT010000005">
    <property type="protein sequence ID" value="MEK7951668.1"/>
    <property type="molecule type" value="Genomic_DNA"/>
</dbReference>
<keyword evidence="1" id="KW-1133">Transmembrane helix</keyword>
<feature type="transmembrane region" description="Helical" evidence="1">
    <location>
        <begin position="129"/>
        <end position="149"/>
    </location>
</feature>
<protein>
    <recommendedName>
        <fullName evidence="4">DUF3592 domain-containing protein</fullName>
    </recommendedName>
</protein>
<keyword evidence="3" id="KW-1185">Reference proteome</keyword>
<gene>
    <name evidence="2" type="ORF">WKV53_14215</name>
</gene>
<organism evidence="2 3">
    <name type="scientific">Luteolibacter soli</name>
    <dbReference type="NCBI Taxonomy" id="3135280"/>
    <lineage>
        <taxon>Bacteria</taxon>
        <taxon>Pseudomonadati</taxon>
        <taxon>Verrucomicrobiota</taxon>
        <taxon>Verrucomicrobiia</taxon>
        <taxon>Verrucomicrobiales</taxon>
        <taxon>Verrucomicrobiaceae</taxon>
        <taxon>Luteolibacter</taxon>
    </lineage>
</organism>
<name>A0ABU9AVR5_9BACT</name>
<comment type="caution">
    <text evidence="2">The sequence shown here is derived from an EMBL/GenBank/DDBJ whole genome shotgun (WGS) entry which is preliminary data.</text>
</comment>
<evidence type="ECO:0000313" key="2">
    <source>
        <dbReference type="EMBL" id="MEK7951668.1"/>
    </source>
</evidence>
<evidence type="ECO:0000256" key="1">
    <source>
        <dbReference type="SAM" id="Phobius"/>
    </source>
</evidence>
<sequence length="173" mass="19996">MMRLFYKSRLFWLGMPGLVFLLWVWWDSGGWDSSVVRTVRGNVFHVVKVRGGLVEWQRDEYLGTAPILTGKSYFDLHVYRTEVEEPPLSERAGQVAGRRFDFPAAYEKERQTLRGERAVMTERIDLARVALWVVVAGYGMVWLGAVSAWQWRKARVMREQSSITNPPITNQSA</sequence>
<feature type="transmembrane region" description="Helical" evidence="1">
    <location>
        <begin position="9"/>
        <end position="26"/>
    </location>
</feature>
<evidence type="ECO:0008006" key="4">
    <source>
        <dbReference type="Google" id="ProtNLM"/>
    </source>
</evidence>
<dbReference type="Proteomes" id="UP001371305">
    <property type="component" value="Unassembled WGS sequence"/>
</dbReference>
<proteinExistence type="predicted"/>
<reference evidence="2 3" key="1">
    <citation type="submission" date="2024-04" db="EMBL/GenBank/DDBJ databases">
        <title>Luteolibacter sp. isolated from soil.</title>
        <authorList>
            <person name="An J."/>
        </authorList>
    </citation>
    <scope>NUCLEOTIDE SEQUENCE [LARGE SCALE GENOMIC DNA]</scope>
    <source>
        <strain evidence="2 3">Y139</strain>
    </source>
</reference>
<accession>A0ABU9AVR5</accession>
<evidence type="ECO:0000313" key="3">
    <source>
        <dbReference type="Proteomes" id="UP001371305"/>
    </source>
</evidence>
<keyword evidence="1" id="KW-0472">Membrane</keyword>